<keyword evidence="2" id="KW-1185">Reference proteome</keyword>
<organism evidence="1 2">
    <name type="scientific">Salipiger pallidus</name>
    <dbReference type="NCBI Taxonomy" id="1775170"/>
    <lineage>
        <taxon>Bacteria</taxon>
        <taxon>Pseudomonadati</taxon>
        <taxon>Pseudomonadota</taxon>
        <taxon>Alphaproteobacteria</taxon>
        <taxon>Rhodobacterales</taxon>
        <taxon>Roseobacteraceae</taxon>
        <taxon>Salipiger</taxon>
    </lineage>
</organism>
<dbReference type="RefSeq" id="WP_188790618.1">
    <property type="nucleotide sequence ID" value="NZ_BMJV01000005.1"/>
</dbReference>
<protein>
    <submittedName>
        <fullName evidence="1">Uncharacterized protein</fullName>
    </submittedName>
</protein>
<gene>
    <name evidence="1" type="ORF">GCM10011415_25580</name>
</gene>
<dbReference type="EMBL" id="BMJV01000005">
    <property type="protein sequence ID" value="GGG75828.1"/>
    <property type="molecule type" value="Genomic_DNA"/>
</dbReference>
<reference evidence="1" key="1">
    <citation type="journal article" date="2014" name="Int. J. Syst. Evol. Microbiol.">
        <title>Complete genome sequence of Corynebacterium casei LMG S-19264T (=DSM 44701T), isolated from a smear-ripened cheese.</title>
        <authorList>
            <consortium name="US DOE Joint Genome Institute (JGI-PGF)"/>
            <person name="Walter F."/>
            <person name="Albersmeier A."/>
            <person name="Kalinowski J."/>
            <person name="Ruckert C."/>
        </authorList>
    </citation>
    <scope>NUCLEOTIDE SEQUENCE</scope>
    <source>
        <strain evidence="1">CGMCC 1.15762</strain>
    </source>
</reference>
<dbReference type="Proteomes" id="UP000617145">
    <property type="component" value="Unassembled WGS sequence"/>
</dbReference>
<evidence type="ECO:0000313" key="1">
    <source>
        <dbReference type="EMBL" id="GGG75828.1"/>
    </source>
</evidence>
<accession>A0A8J2ZKZ7</accession>
<reference evidence="1" key="2">
    <citation type="submission" date="2020-09" db="EMBL/GenBank/DDBJ databases">
        <authorList>
            <person name="Sun Q."/>
            <person name="Zhou Y."/>
        </authorList>
    </citation>
    <scope>NUCLEOTIDE SEQUENCE</scope>
    <source>
        <strain evidence="1">CGMCC 1.15762</strain>
    </source>
</reference>
<evidence type="ECO:0000313" key="2">
    <source>
        <dbReference type="Proteomes" id="UP000617145"/>
    </source>
</evidence>
<name>A0A8J2ZKZ7_9RHOB</name>
<sequence>MMDGSNGLVGDDVDTALSSDSDLLPETCGLLDGTLSVIRLGAGDDSFALWDVVDALACPDTGLLILGGGFLAAEADGSDAERTISSTAFTQIFFDNAGDDRMTA</sequence>
<proteinExistence type="predicted"/>
<dbReference type="AlphaFoldDB" id="A0A8J2ZKZ7"/>
<comment type="caution">
    <text evidence="1">The sequence shown here is derived from an EMBL/GenBank/DDBJ whole genome shotgun (WGS) entry which is preliminary data.</text>
</comment>